<dbReference type="Pfam" id="PF00505">
    <property type="entry name" value="HMG_box"/>
    <property type="match status" value="1"/>
</dbReference>
<protein>
    <recommendedName>
        <fullName evidence="3">HMG box domain-containing protein</fullName>
    </recommendedName>
</protein>
<evidence type="ECO:0000256" key="2">
    <source>
        <dbReference type="SAM" id="MobiDB-lite"/>
    </source>
</evidence>
<name>A0A6U5FW80_9STRA</name>
<dbReference type="InterPro" id="IPR036910">
    <property type="entry name" value="HMG_box_dom_sf"/>
</dbReference>
<dbReference type="InterPro" id="IPR009071">
    <property type="entry name" value="HMG_box_dom"/>
</dbReference>
<evidence type="ECO:0000313" key="7">
    <source>
        <dbReference type="EMBL" id="CAD8884737.1"/>
    </source>
</evidence>
<evidence type="ECO:0000313" key="5">
    <source>
        <dbReference type="EMBL" id="CAD8884735.1"/>
    </source>
</evidence>
<dbReference type="Gene3D" id="1.10.30.10">
    <property type="entry name" value="High mobility group box domain"/>
    <property type="match status" value="1"/>
</dbReference>
<evidence type="ECO:0000256" key="1">
    <source>
        <dbReference type="PROSITE-ProRule" id="PRU00267"/>
    </source>
</evidence>
<feature type="region of interest" description="Disordered" evidence="2">
    <location>
        <begin position="21"/>
        <end position="44"/>
    </location>
</feature>
<dbReference type="SUPFAM" id="SSF47095">
    <property type="entry name" value="HMG-box"/>
    <property type="match status" value="1"/>
</dbReference>
<feature type="domain" description="HMG box" evidence="3">
    <location>
        <begin position="28"/>
        <end position="88"/>
    </location>
</feature>
<dbReference type="EMBL" id="HBFR01016343">
    <property type="protein sequence ID" value="CAD8884735.1"/>
    <property type="molecule type" value="Transcribed_RNA"/>
</dbReference>
<dbReference type="CDD" id="cd00084">
    <property type="entry name" value="HMG-box_SF"/>
    <property type="match status" value="1"/>
</dbReference>
<keyword evidence="1" id="KW-0238">DNA-binding</keyword>
<keyword evidence="1" id="KW-0539">Nucleus</keyword>
<evidence type="ECO:0000313" key="4">
    <source>
        <dbReference type="EMBL" id="CAD8884734.1"/>
    </source>
</evidence>
<proteinExistence type="predicted"/>
<dbReference type="EMBL" id="HBFR01016345">
    <property type="protein sequence ID" value="CAD8884737.1"/>
    <property type="molecule type" value="Transcribed_RNA"/>
</dbReference>
<dbReference type="PROSITE" id="PS50118">
    <property type="entry name" value="HMG_BOX_2"/>
    <property type="match status" value="1"/>
</dbReference>
<gene>
    <name evidence="4" type="ORF">CHYS00102_LOCUS11931</name>
    <name evidence="5" type="ORF">CHYS00102_LOCUS11932</name>
    <name evidence="6" type="ORF">CHYS00102_LOCUS11933</name>
    <name evidence="7" type="ORF">CHYS00102_LOCUS11934</name>
</gene>
<dbReference type="AlphaFoldDB" id="A0A6U5FW80"/>
<reference evidence="6" key="1">
    <citation type="submission" date="2021-01" db="EMBL/GenBank/DDBJ databases">
        <authorList>
            <person name="Corre E."/>
            <person name="Pelletier E."/>
            <person name="Niang G."/>
            <person name="Scheremetjew M."/>
            <person name="Finn R."/>
            <person name="Kale V."/>
            <person name="Holt S."/>
            <person name="Cochrane G."/>
            <person name="Meng A."/>
            <person name="Brown T."/>
            <person name="Cohen L."/>
        </authorList>
    </citation>
    <scope>NUCLEOTIDE SEQUENCE</scope>
    <source>
        <strain evidence="6">308</strain>
    </source>
</reference>
<accession>A0A6U5FW80</accession>
<sequence length="137" mass="15400">MCTNAFPPGIFAEGYDANENAQKRRGFRSNRGSNPAKARRPHGKIGFEDLAKRIGYSWKILPEEELAVYKKKAENEMAKYRIVLKNWIDKNNEGALSGDKGGINVENSKQKTSESTSVDRDNEPIIDNENGMKSTIH</sequence>
<feature type="DNA-binding region" description="HMG box" evidence="1">
    <location>
        <begin position="28"/>
        <end position="88"/>
    </location>
</feature>
<dbReference type="GO" id="GO:0003677">
    <property type="term" value="F:DNA binding"/>
    <property type="evidence" value="ECO:0007669"/>
    <property type="project" value="UniProtKB-UniRule"/>
</dbReference>
<evidence type="ECO:0000259" key="3">
    <source>
        <dbReference type="PROSITE" id="PS50118"/>
    </source>
</evidence>
<feature type="region of interest" description="Disordered" evidence="2">
    <location>
        <begin position="92"/>
        <end position="137"/>
    </location>
</feature>
<dbReference type="EMBL" id="HBFR01016344">
    <property type="protein sequence ID" value="CAD8884736.1"/>
    <property type="molecule type" value="Transcribed_RNA"/>
</dbReference>
<organism evidence="6">
    <name type="scientific">Corethron hystrix</name>
    <dbReference type="NCBI Taxonomy" id="216773"/>
    <lineage>
        <taxon>Eukaryota</taxon>
        <taxon>Sar</taxon>
        <taxon>Stramenopiles</taxon>
        <taxon>Ochrophyta</taxon>
        <taxon>Bacillariophyta</taxon>
        <taxon>Coscinodiscophyceae</taxon>
        <taxon>Corethrophycidae</taxon>
        <taxon>Corethrales</taxon>
        <taxon>Corethraceae</taxon>
        <taxon>Corethron</taxon>
    </lineage>
</organism>
<feature type="compositionally biased region" description="Basic and acidic residues" evidence="2">
    <location>
        <begin position="108"/>
        <end position="123"/>
    </location>
</feature>
<evidence type="ECO:0000313" key="6">
    <source>
        <dbReference type="EMBL" id="CAD8884736.1"/>
    </source>
</evidence>
<dbReference type="GO" id="GO:0005634">
    <property type="term" value="C:nucleus"/>
    <property type="evidence" value="ECO:0007669"/>
    <property type="project" value="UniProtKB-UniRule"/>
</dbReference>
<dbReference type="EMBL" id="HBFR01016342">
    <property type="protein sequence ID" value="CAD8884734.1"/>
    <property type="molecule type" value="Transcribed_RNA"/>
</dbReference>